<evidence type="ECO:0000313" key="1">
    <source>
        <dbReference type="EMBL" id="KAG8200637.1"/>
    </source>
</evidence>
<dbReference type="AlphaFoldDB" id="A0AAV6VUM4"/>
<name>A0AAV6VUM4_9ARAC</name>
<dbReference type="Proteomes" id="UP000827092">
    <property type="component" value="Unassembled WGS sequence"/>
</dbReference>
<sequence>MQKRQEEKVNNKAEKSRRALSGLRLIPFANTNGVAPVASCVLAQPLWNILPTLDSAAPSHLFTRALRLFFQGRNG</sequence>
<proteinExistence type="predicted"/>
<comment type="caution">
    <text evidence="1">The sequence shown here is derived from an EMBL/GenBank/DDBJ whole genome shotgun (WGS) entry which is preliminary data.</text>
</comment>
<reference evidence="1 2" key="1">
    <citation type="journal article" date="2022" name="Nat. Ecol. Evol.">
        <title>A masculinizing supergene underlies an exaggerated male reproductive morph in a spider.</title>
        <authorList>
            <person name="Hendrickx F."/>
            <person name="De Corte Z."/>
            <person name="Sonet G."/>
            <person name="Van Belleghem S.M."/>
            <person name="Kostlbacher S."/>
            <person name="Vangestel C."/>
        </authorList>
    </citation>
    <scope>NUCLEOTIDE SEQUENCE [LARGE SCALE GENOMIC DNA]</scope>
    <source>
        <strain evidence="1">W744_W776</strain>
    </source>
</reference>
<protein>
    <submittedName>
        <fullName evidence="1">Uncharacterized protein</fullName>
    </submittedName>
</protein>
<organism evidence="1 2">
    <name type="scientific">Oedothorax gibbosus</name>
    <dbReference type="NCBI Taxonomy" id="931172"/>
    <lineage>
        <taxon>Eukaryota</taxon>
        <taxon>Metazoa</taxon>
        <taxon>Ecdysozoa</taxon>
        <taxon>Arthropoda</taxon>
        <taxon>Chelicerata</taxon>
        <taxon>Arachnida</taxon>
        <taxon>Araneae</taxon>
        <taxon>Araneomorphae</taxon>
        <taxon>Entelegynae</taxon>
        <taxon>Araneoidea</taxon>
        <taxon>Linyphiidae</taxon>
        <taxon>Erigoninae</taxon>
        <taxon>Oedothorax</taxon>
    </lineage>
</organism>
<evidence type="ECO:0000313" key="2">
    <source>
        <dbReference type="Proteomes" id="UP000827092"/>
    </source>
</evidence>
<accession>A0AAV6VUM4</accession>
<keyword evidence="2" id="KW-1185">Reference proteome</keyword>
<gene>
    <name evidence="1" type="ORF">JTE90_022259</name>
</gene>
<dbReference type="EMBL" id="JAFNEN010000014">
    <property type="protein sequence ID" value="KAG8200637.1"/>
    <property type="molecule type" value="Genomic_DNA"/>
</dbReference>